<keyword evidence="2" id="KW-1185">Reference proteome</keyword>
<dbReference type="Gene3D" id="3.30.460.40">
    <property type="match status" value="1"/>
</dbReference>
<dbReference type="AlphaFoldDB" id="A0A0J7XV52"/>
<proteinExistence type="predicted"/>
<name>A0A0J7XV52_9SPHN</name>
<dbReference type="PATRIC" id="fig|1114963.3.peg.2605"/>
<dbReference type="EMBL" id="JACU01000005">
    <property type="protein sequence ID" value="KMS55494.1"/>
    <property type="molecule type" value="Genomic_DNA"/>
</dbReference>
<evidence type="ECO:0000313" key="1">
    <source>
        <dbReference type="EMBL" id="KMS55494.1"/>
    </source>
</evidence>
<organism evidence="1 2">
    <name type="scientific">Novosphingobium barchaimii LL02</name>
    <dbReference type="NCBI Taxonomy" id="1114963"/>
    <lineage>
        <taxon>Bacteria</taxon>
        <taxon>Pseudomonadati</taxon>
        <taxon>Pseudomonadota</taxon>
        <taxon>Alphaproteobacteria</taxon>
        <taxon>Sphingomonadales</taxon>
        <taxon>Sphingomonadaceae</taxon>
        <taxon>Novosphingobium</taxon>
    </lineage>
</organism>
<dbReference type="Pfam" id="PF14907">
    <property type="entry name" value="NTP_transf_5"/>
    <property type="match status" value="1"/>
</dbReference>
<evidence type="ECO:0000313" key="2">
    <source>
        <dbReference type="Proteomes" id="UP000052268"/>
    </source>
</evidence>
<dbReference type="InterPro" id="IPR039498">
    <property type="entry name" value="NTP_transf_5"/>
</dbReference>
<protein>
    <submittedName>
        <fullName evidence="1">Uncharacterized protein</fullName>
    </submittedName>
</protein>
<sequence>MGAVPVMTAPSGTPVLCPEFAFLLHATRWPHDADAIETIRHAAAAIRDPARLIALARRHHVTGLVARAVGHCEGLADTPLRRELRQDALDLAEEQFRQLLQTRQAVAALRAHDIPVAVLKGAPAALTIYGEVGVRTSIDIDLLIARKDLERAHEVLSRVGYERSEPPCGATARQLGAVSRYGKDWAYDHEHSDTGIELHWRLFQNPRLLGHVGVDDAVDAVVSPGITLPVLPRDLGTLYLTAHGAEHAWSRLKWLADLAAVLRQEPGAADRLVTDAAANGIEHMTMAALLLCHELYATPLPEKDCAALAQEWRTRKLLDIARASLIGEQDGTELEDRAMATTRKNLGHYLFSSDPRYWWRELTYDLFHDAGADHSRSLAGRVIQRIVNVMRLPSARAAS</sequence>
<accession>A0A0J7XV52</accession>
<gene>
    <name evidence="1" type="ORF">V474_18840</name>
</gene>
<dbReference type="Proteomes" id="UP000052268">
    <property type="component" value="Unassembled WGS sequence"/>
</dbReference>
<comment type="caution">
    <text evidence="1">The sequence shown here is derived from an EMBL/GenBank/DDBJ whole genome shotgun (WGS) entry which is preliminary data.</text>
</comment>
<reference evidence="1 2" key="1">
    <citation type="journal article" date="2015" name="G3 (Bethesda)">
        <title>Insights into Ongoing Evolution of the Hexachlorocyclohexane Catabolic Pathway from Comparative Genomics of Ten Sphingomonadaceae Strains.</title>
        <authorList>
            <person name="Pearce S.L."/>
            <person name="Oakeshott J.G."/>
            <person name="Pandey G."/>
        </authorList>
    </citation>
    <scope>NUCLEOTIDE SEQUENCE [LARGE SCALE GENOMIC DNA]</scope>
    <source>
        <strain evidence="1 2">LL02</strain>
    </source>
</reference>